<evidence type="ECO:0000313" key="3">
    <source>
        <dbReference type="EMBL" id="KAF2264873.1"/>
    </source>
</evidence>
<dbReference type="EMBL" id="ML986612">
    <property type="protein sequence ID" value="KAF2264873.1"/>
    <property type="molecule type" value="Genomic_DNA"/>
</dbReference>
<name>A0A9P4KBY8_9PLEO</name>
<feature type="compositionally biased region" description="Basic and acidic residues" evidence="1">
    <location>
        <begin position="219"/>
        <end position="238"/>
    </location>
</feature>
<evidence type="ECO:0000256" key="1">
    <source>
        <dbReference type="SAM" id="MobiDB-lite"/>
    </source>
</evidence>
<proteinExistence type="predicted"/>
<dbReference type="AlphaFoldDB" id="A0A9P4KBY8"/>
<keyword evidence="4" id="KW-1185">Reference proteome</keyword>
<dbReference type="Proteomes" id="UP000800093">
    <property type="component" value="Unassembled WGS sequence"/>
</dbReference>
<reference evidence="4" key="1">
    <citation type="journal article" date="2020" name="Stud. Mycol.">
        <title>101 Dothideomycetes genomes: A test case for predicting lifestyles and emergence of pathogens.</title>
        <authorList>
            <person name="Haridas S."/>
            <person name="Albert R."/>
            <person name="Binder M."/>
            <person name="Bloem J."/>
            <person name="LaButti K."/>
            <person name="Salamov A."/>
            <person name="Andreopoulos B."/>
            <person name="Baker S."/>
            <person name="Barry K."/>
            <person name="Bills G."/>
            <person name="Bluhm B."/>
            <person name="Cannon C."/>
            <person name="Castanera R."/>
            <person name="Culley D."/>
            <person name="Daum C."/>
            <person name="Ezra D."/>
            <person name="Gonzalez J."/>
            <person name="Henrissat B."/>
            <person name="Kuo A."/>
            <person name="Liang C."/>
            <person name="Lipzen A."/>
            <person name="Lutzoni F."/>
            <person name="Magnuson J."/>
            <person name="Mondo S."/>
            <person name="Nolan M."/>
            <person name="Ohm R."/>
            <person name="Pangilinan J."/>
            <person name="Park H.-J."/>
            <person name="Ramirez L."/>
            <person name="Alfaro M."/>
            <person name="Sun H."/>
            <person name="Tritt A."/>
            <person name="Yoshinaga Y."/>
            <person name="Zwiers L.-H."/>
            <person name="Turgeon B."/>
            <person name="Goodwin S."/>
            <person name="Spatafora J."/>
            <person name="Crous P."/>
            <person name="Grigoriev I."/>
        </authorList>
    </citation>
    <scope>NUCLEOTIDE SEQUENCE [LARGE SCALE GENOMIC DNA]</scope>
    <source>
        <strain evidence="4">CBS 304.66</strain>
    </source>
</reference>
<feature type="chain" id="PRO_5040421822" evidence="2">
    <location>
        <begin position="19"/>
        <end position="238"/>
    </location>
</feature>
<evidence type="ECO:0000256" key="2">
    <source>
        <dbReference type="SAM" id="SignalP"/>
    </source>
</evidence>
<evidence type="ECO:0000313" key="4">
    <source>
        <dbReference type="Proteomes" id="UP000800093"/>
    </source>
</evidence>
<comment type="caution">
    <text evidence="3">The sequence shown here is derived from an EMBL/GenBank/DDBJ whole genome shotgun (WGS) entry which is preliminary data.</text>
</comment>
<keyword evidence="2" id="KW-0732">Signal</keyword>
<gene>
    <name evidence="3" type="ORF">CC78DRAFT_616267</name>
</gene>
<accession>A0A9P4KBY8</accession>
<feature type="region of interest" description="Disordered" evidence="1">
    <location>
        <begin position="153"/>
        <end position="238"/>
    </location>
</feature>
<protein>
    <submittedName>
        <fullName evidence="3">Uncharacterized protein</fullName>
    </submittedName>
</protein>
<sequence length="238" mass="26499">MKLKALLVTAGFSATVLGLASTEAPKSLDKTEDPKLPSIIWPLPGVSVSSIGPLPSHLCTPDPSTNISTTAISIKAKKSTASRVFPAFTRLGELVCYHEYCFTYLDNGHVYHFFDVNVGHNIGRIHNHDPLCRIVESSPTTMPIPASHTVRIRHRRRRQRQRQGPSSQLELLSHVTKPSMPKARRHAQRVAMRLPTTRRSVSRANDNDEDFVYGYNPRSLRDLEATGKASERGRVQGD</sequence>
<organism evidence="3 4">
    <name type="scientific">Lojkania enalia</name>
    <dbReference type="NCBI Taxonomy" id="147567"/>
    <lineage>
        <taxon>Eukaryota</taxon>
        <taxon>Fungi</taxon>
        <taxon>Dikarya</taxon>
        <taxon>Ascomycota</taxon>
        <taxon>Pezizomycotina</taxon>
        <taxon>Dothideomycetes</taxon>
        <taxon>Pleosporomycetidae</taxon>
        <taxon>Pleosporales</taxon>
        <taxon>Pleosporales incertae sedis</taxon>
        <taxon>Lojkania</taxon>
    </lineage>
</organism>
<feature type="signal peptide" evidence="2">
    <location>
        <begin position="1"/>
        <end position="18"/>
    </location>
</feature>